<keyword evidence="9" id="KW-1185">Reference proteome</keyword>
<evidence type="ECO:0000256" key="1">
    <source>
        <dbReference type="ARBA" id="ARBA00009764"/>
    </source>
</evidence>
<keyword evidence="8" id="KW-0966">Cell projection</keyword>
<feature type="domain" description="Flagellar hook-associated protein 2 C-terminal" evidence="7">
    <location>
        <begin position="204"/>
        <end position="437"/>
    </location>
</feature>
<dbReference type="OrthoDB" id="5241527at2"/>
<comment type="subcellular location">
    <subcellularLocation>
        <location evidence="5">Secreted</location>
    </subcellularLocation>
    <subcellularLocation>
        <location evidence="5">Bacterial flagellum</location>
    </subcellularLocation>
</comment>
<feature type="domain" description="Flagellar hook-associated protein 2 N-terminal" evidence="6">
    <location>
        <begin position="10"/>
        <end position="105"/>
    </location>
</feature>
<evidence type="ECO:0000313" key="8">
    <source>
        <dbReference type="EMBL" id="RZU31240.1"/>
    </source>
</evidence>
<dbReference type="PANTHER" id="PTHR30288">
    <property type="entry name" value="FLAGELLAR CAP/ASSEMBLY PROTEIN FLID"/>
    <property type="match status" value="1"/>
</dbReference>
<dbReference type="GO" id="GO:0007155">
    <property type="term" value="P:cell adhesion"/>
    <property type="evidence" value="ECO:0007669"/>
    <property type="project" value="InterPro"/>
</dbReference>
<evidence type="ECO:0000259" key="6">
    <source>
        <dbReference type="Pfam" id="PF02465"/>
    </source>
</evidence>
<comment type="caution">
    <text evidence="8">The sequence shown here is derived from an EMBL/GenBank/DDBJ whole genome shotgun (WGS) entry which is preliminary data.</text>
</comment>
<evidence type="ECO:0000313" key="9">
    <source>
        <dbReference type="Proteomes" id="UP000292507"/>
    </source>
</evidence>
<dbReference type="GO" id="GO:0009421">
    <property type="term" value="C:bacterial-type flagellum filament cap"/>
    <property type="evidence" value="ECO:0007669"/>
    <property type="project" value="InterPro"/>
</dbReference>
<accession>A0A4Q7Y334</accession>
<dbReference type="Pfam" id="PF07195">
    <property type="entry name" value="FliD_C"/>
    <property type="match status" value="1"/>
</dbReference>
<comment type="function">
    <text evidence="5">Required for morphogenesis and for the elongation of the flagellar filament by facilitating polymerization of the flagellin monomers at the tip of growing filament. Forms a capping structure, which prevents flagellin subunits (transported through the central channel of the flagellum) from leaking out without polymerization at the distal end.</text>
</comment>
<dbReference type="EMBL" id="SHKV01000001">
    <property type="protein sequence ID" value="RZU31240.1"/>
    <property type="molecule type" value="Genomic_DNA"/>
</dbReference>
<dbReference type="Proteomes" id="UP000292507">
    <property type="component" value="Unassembled WGS sequence"/>
</dbReference>
<organism evidence="8 9">
    <name type="scientific">Blastococcus saxobsidens</name>
    <dbReference type="NCBI Taxonomy" id="138336"/>
    <lineage>
        <taxon>Bacteria</taxon>
        <taxon>Bacillati</taxon>
        <taxon>Actinomycetota</taxon>
        <taxon>Actinomycetes</taxon>
        <taxon>Geodermatophilales</taxon>
        <taxon>Geodermatophilaceae</taxon>
        <taxon>Blastococcus</taxon>
    </lineage>
</organism>
<dbReference type="GO" id="GO:0005576">
    <property type="term" value="C:extracellular region"/>
    <property type="evidence" value="ECO:0007669"/>
    <property type="project" value="UniProtKB-SubCell"/>
</dbReference>
<dbReference type="InterPro" id="IPR003481">
    <property type="entry name" value="FliD_N"/>
</dbReference>
<name>A0A4Q7Y334_9ACTN</name>
<dbReference type="GO" id="GO:0009424">
    <property type="term" value="C:bacterial-type flagellum hook"/>
    <property type="evidence" value="ECO:0007669"/>
    <property type="project" value="UniProtKB-UniRule"/>
</dbReference>
<reference evidence="8 9" key="1">
    <citation type="submission" date="2019-02" db="EMBL/GenBank/DDBJ databases">
        <title>Sequencing the genomes of 1000 actinobacteria strains.</title>
        <authorList>
            <person name="Klenk H.-P."/>
        </authorList>
    </citation>
    <scope>NUCLEOTIDE SEQUENCE [LARGE SCALE GENOMIC DNA]</scope>
    <source>
        <strain evidence="8 9">DSM 44509</strain>
    </source>
</reference>
<keyword evidence="3" id="KW-0175">Coiled coil</keyword>
<dbReference type="Pfam" id="PF02465">
    <property type="entry name" value="FliD_N"/>
    <property type="match status" value="1"/>
</dbReference>
<dbReference type="RefSeq" id="WP_104527378.1">
    <property type="nucleotide sequence ID" value="NZ_POQT01000005.1"/>
</dbReference>
<dbReference type="PANTHER" id="PTHR30288:SF0">
    <property type="entry name" value="FLAGELLAR HOOK-ASSOCIATED PROTEIN 2"/>
    <property type="match status" value="1"/>
</dbReference>
<keyword evidence="8" id="KW-0969">Cilium</keyword>
<evidence type="ECO:0000259" key="7">
    <source>
        <dbReference type="Pfam" id="PF07195"/>
    </source>
</evidence>
<keyword evidence="8" id="KW-0282">Flagellum</keyword>
<evidence type="ECO:0000256" key="2">
    <source>
        <dbReference type="ARBA" id="ARBA00011255"/>
    </source>
</evidence>
<comment type="subunit">
    <text evidence="2 5">Homopentamer.</text>
</comment>
<evidence type="ECO:0000256" key="4">
    <source>
        <dbReference type="ARBA" id="ARBA00023143"/>
    </source>
</evidence>
<evidence type="ECO:0000256" key="5">
    <source>
        <dbReference type="RuleBase" id="RU362066"/>
    </source>
</evidence>
<protein>
    <recommendedName>
        <fullName evidence="5">Flagellar hook-associated protein 2</fullName>
        <shortName evidence="5">HAP2</shortName>
    </recommendedName>
    <alternativeName>
        <fullName evidence="5">Flagellar cap protein</fullName>
    </alternativeName>
</protein>
<dbReference type="GO" id="GO:0071973">
    <property type="term" value="P:bacterial-type flagellum-dependent cell motility"/>
    <property type="evidence" value="ECO:0007669"/>
    <property type="project" value="TreeGrafter"/>
</dbReference>
<evidence type="ECO:0000256" key="3">
    <source>
        <dbReference type="ARBA" id="ARBA00023054"/>
    </source>
</evidence>
<comment type="similarity">
    <text evidence="1 5">Belongs to the FliD family.</text>
</comment>
<dbReference type="InterPro" id="IPR010809">
    <property type="entry name" value="FliD_C"/>
</dbReference>
<dbReference type="InterPro" id="IPR040026">
    <property type="entry name" value="FliD"/>
</dbReference>
<gene>
    <name evidence="8" type="ORF">BKA19_0897</name>
</gene>
<dbReference type="AlphaFoldDB" id="A0A4Q7Y334"/>
<sequence length="454" mass="45373">MTASIGGLISGLDTNSLITQLLRAEAVPQAALKTRLSIAKATAEAYRSVNTRFDAVRTAAEAMLKPEAWSAVKATSSASSVAASATAGAPTGSLTFDVKNTAAAHSVVSGINWTATTDPYGMTSPIEVRAADGSVKGTITVGGSGTLADAVQAINDSEFGLSATAVKVADGQYRLQVTSETSGAATSFDLGTAGTFAVATQGVDATLTVGSGTGAYDVTSSTNTFADLMSGVTITVSKPETAVTVEVAADPGAVVSKMQALVDAANQALSGIKTNTDPDGGAAATLKGDSALRALAGRVLEAVSFAVGADGSPATIGLQLTKDGTIAFDAAKFSAALADDPALAQRLGAGGPAGPGPDGVSGNADDVVPGVAQRLLDAAKAASDTTIGTLTLLAEGRDDLAGDLQDKIEAWDVRLIARRTALTRQFTAMETALSGLQSQSSWLAGQLNSLPSWS</sequence>
<keyword evidence="4 5" id="KW-0975">Bacterial flagellum</keyword>
<proteinExistence type="inferred from homology"/>
<keyword evidence="5" id="KW-0964">Secreted</keyword>